<dbReference type="GO" id="GO:0055085">
    <property type="term" value="P:transmembrane transport"/>
    <property type="evidence" value="ECO:0007669"/>
    <property type="project" value="UniProtKB-ARBA"/>
</dbReference>
<dbReference type="GO" id="GO:0005886">
    <property type="term" value="C:plasma membrane"/>
    <property type="evidence" value="ECO:0007669"/>
    <property type="project" value="UniProtKB-SubCell"/>
</dbReference>
<dbReference type="Pfam" id="PF08352">
    <property type="entry name" value="oligo_HPY"/>
    <property type="match status" value="2"/>
</dbReference>
<keyword evidence="3" id="KW-0813">Transport</keyword>
<evidence type="ECO:0000256" key="1">
    <source>
        <dbReference type="ARBA" id="ARBA00004417"/>
    </source>
</evidence>
<dbReference type="OrthoDB" id="9805488at2"/>
<evidence type="ECO:0000256" key="3">
    <source>
        <dbReference type="ARBA" id="ARBA00022448"/>
    </source>
</evidence>
<dbReference type="AlphaFoldDB" id="A0A0D5LVF9"/>
<comment type="function">
    <text evidence="12">Part of the ABC transporter complex GsiABCD involved in glutathione import. Responsible for energy coupling to the transport system.</text>
</comment>
<dbReference type="SMART" id="SM00382">
    <property type="entry name" value="AAA"/>
    <property type="match status" value="2"/>
</dbReference>
<dbReference type="SUPFAM" id="SSF52540">
    <property type="entry name" value="P-loop containing nucleoside triphosphate hydrolases"/>
    <property type="match status" value="2"/>
</dbReference>
<dbReference type="EMBL" id="CP010803">
    <property type="protein sequence ID" value="AJY47757.1"/>
    <property type="molecule type" value="Genomic_DNA"/>
</dbReference>
<keyword evidence="9 18" id="KW-0067">ATP-binding</keyword>
<evidence type="ECO:0000256" key="14">
    <source>
        <dbReference type="ARBA" id="ARBA00039050"/>
    </source>
</evidence>
<dbReference type="PROSITE" id="PS50893">
    <property type="entry name" value="ABC_TRANSPORTER_2"/>
    <property type="match status" value="2"/>
</dbReference>
<dbReference type="Proteomes" id="UP000032611">
    <property type="component" value="Chromosome"/>
</dbReference>
<keyword evidence="6" id="KW-0677">Repeat</keyword>
<evidence type="ECO:0000256" key="10">
    <source>
        <dbReference type="ARBA" id="ARBA00022967"/>
    </source>
</evidence>
<dbReference type="CDD" id="cd03257">
    <property type="entry name" value="ABC_NikE_OppD_transporters"/>
    <property type="match status" value="2"/>
</dbReference>
<dbReference type="RefSeq" id="WP_045684401.1">
    <property type="nucleotide sequence ID" value="NZ_CP010803.1"/>
</dbReference>
<dbReference type="Pfam" id="PF00005">
    <property type="entry name" value="ABC_tran"/>
    <property type="match status" value="2"/>
</dbReference>
<dbReference type="InterPro" id="IPR003593">
    <property type="entry name" value="AAA+_ATPase"/>
</dbReference>
<evidence type="ECO:0000256" key="13">
    <source>
        <dbReference type="ARBA" id="ARBA00038416"/>
    </source>
</evidence>
<comment type="catalytic activity">
    <reaction evidence="16">
        <text>glutathione(out) + ATP + H2O = glutathione(in) + ADP + phosphate + H(+)</text>
        <dbReference type="Rhea" id="RHEA:29791"/>
        <dbReference type="ChEBI" id="CHEBI:15377"/>
        <dbReference type="ChEBI" id="CHEBI:15378"/>
        <dbReference type="ChEBI" id="CHEBI:30616"/>
        <dbReference type="ChEBI" id="CHEBI:43474"/>
        <dbReference type="ChEBI" id="CHEBI:57925"/>
        <dbReference type="ChEBI" id="CHEBI:456216"/>
        <dbReference type="EC" id="7.4.2.10"/>
    </reaction>
</comment>
<evidence type="ECO:0000256" key="16">
    <source>
        <dbReference type="ARBA" id="ARBA00047640"/>
    </source>
</evidence>
<evidence type="ECO:0000256" key="2">
    <source>
        <dbReference type="ARBA" id="ARBA00011469"/>
    </source>
</evidence>
<dbReference type="STRING" id="1486262.TM49_22075"/>
<dbReference type="FunFam" id="3.40.50.300:FF:000016">
    <property type="entry name" value="Oligopeptide ABC transporter ATP-binding component"/>
    <property type="match status" value="2"/>
</dbReference>
<dbReference type="NCBIfam" id="NF008453">
    <property type="entry name" value="PRK11308.1"/>
    <property type="match status" value="2"/>
</dbReference>
<dbReference type="PANTHER" id="PTHR43776:SF15">
    <property type="entry name" value="GLUTATHIONE IMPORT ATP-BINDING PROTEIN GSIA"/>
    <property type="match status" value="1"/>
</dbReference>
<dbReference type="GO" id="GO:0015833">
    <property type="term" value="P:peptide transport"/>
    <property type="evidence" value="ECO:0007669"/>
    <property type="project" value="InterPro"/>
</dbReference>
<dbReference type="NCBIfam" id="NF007739">
    <property type="entry name" value="PRK10419.1"/>
    <property type="match status" value="2"/>
</dbReference>
<dbReference type="InterPro" id="IPR017871">
    <property type="entry name" value="ABC_transporter-like_CS"/>
</dbReference>
<evidence type="ECO:0000256" key="6">
    <source>
        <dbReference type="ARBA" id="ARBA00022737"/>
    </source>
</evidence>
<gene>
    <name evidence="18" type="ORF">TM49_22075</name>
</gene>
<dbReference type="PROSITE" id="PS00211">
    <property type="entry name" value="ABC_TRANSPORTER_1"/>
    <property type="match status" value="2"/>
</dbReference>
<dbReference type="KEGG" id="mey:TM49_22075"/>
<dbReference type="PATRIC" id="fig|1486262.3.peg.4561"/>
<evidence type="ECO:0000259" key="17">
    <source>
        <dbReference type="PROSITE" id="PS50893"/>
    </source>
</evidence>
<evidence type="ECO:0000256" key="9">
    <source>
        <dbReference type="ARBA" id="ARBA00022840"/>
    </source>
</evidence>
<dbReference type="InterPro" id="IPR013563">
    <property type="entry name" value="Oligopep_ABC_C"/>
</dbReference>
<evidence type="ECO:0000313" key="19">
    <source>
        <dbReference type="Proteomes" id="UP000032611"/>
    </source>
</evidence>
<keyword evidence="5" id="KW-0997">Cell inner membrane</keyword>
<keyword evidence="7" id="KW-0547">Nucleotide-binding</keyword>
<name>A0A0D5LVF9_MAREN</name>
<evidence type="ECO:0000256" key="7">
    <source>
        <dbReference type="ARBA" id="ARBA00022741"/>
    </source>
</evidence>
<proteinExistence type="inferred from homology"/>
<evidence type="ECO:0000313" key="18">
    <source>
        <dbReference type="EMBL" id="AJY47757.1"/>
    </source>
</evidence>
<comment type="subunit">
    <text evidence="2">The complex is composed of two ATP-binding proteins (GsiA), two transmembrane proteins (GsiC and GsiD) and a solute-binding protein (GsiB).</text>
</comment>
<comment type="similarity">
    <text evidence="13">Belongs to the ABC transporter superfamily. Glutathione importer (TC 3.A.1.5.11) family.</text>
</comment>
<keyword evidence="10" id="KW-1278">Translocase</keyword>
<dbReference type="EC" id="7.4.2.10" evidence="14"/>
<dbReference type="GO" id="GO:0005524">
    <property type="term" value="F:ATP binding"/>
    <property type="evidence" value="ECO:0007669"/>
    <property type="project" value="UniProtKB-KW"/>
</dbReference>
<dbReference type="InterPro" id="IPR003439">
    <property type="entry name" value="ABC_transporter-like_ATP-bd"/>
</dbReference>
<evidence type="ECO:0000256" key="5">
    <source>
        <dbReference type="ARBA" id="ARBA00022519"/>
    </source>
</evidence>
<dbReference type="InterPro" id="IPR050319">
    <property type="entry name" value="ABC_transp_ATP-bind"/>
</dbReference>
<keyword evidence="8" id="KW-0378">Hydrolase</keyword>
<accession>A0A0D5LVF9</accession>
<dbReference type="GO" id="GO:0016887">
    <property type="term" value="F:ATP hydrolysis activity"/>
    <property type="evidence" value="ECO:0007669"/>
    <property type="project" value="InterPro"/>
</dbReference>
<keyword evidence="19" id="KW-1185">Reference proteome</keyword>
<reference evidence="18 19" key="1">
    <citation type="journal article" date="2015" name="Genome Announc.">
        <title>Complete genome sequence of Martelella endophytica YC6887, which has antifungal activity associated with a halophyte.</title>
        <authorList>
            <person name="Khan A."/>
            <person name="Khan H."/>
            <person name="Chung E.J."/>
            <person name="Hossain M.T."/>
            <person name="Chung Y.R."/>
        </authorList>
    </citation>
    <scope>NUCLEOTIDE SEQUENCE [LARGE SCALE GENOMIC DNA]</scope>
    <source>
        <strain evidence="18">YC6887</strain>
    </source>
</reference>
<evidence type="ECO:0000256" key="12">
    <source>
        <dbReference type="ARBA" id="ARBA00037530"/>
    </source>
</evidence>
<evidence type="ECO:0000256" key="8">
    <source>
        <dbReference type="ARBA" id="ARBA00022801"/>
    </source>
</evidence>
<sequence length="609" mass="66636">MTNQPINNDIAPVLSVRNLTTAFHADGDWRSVVRDVSFDVMPGETLAIVGESGSGKSVTSLSIMGLLPRDTSRVEGQVLLNGRDLLAASDREMRAIRGADVSMIFQEPMTSLNPLFTIGDQISEAIRCHGDVSKKEARAETIRLLEKVRIPSAASRFDEYPHRFSGGMRQRVMIAMALAARPKLLIADEPTTALDVTIQGQILDLIKTLQEEEGTSVLFITHDMGVVAEIADRTVVMFRGEQVESGKTSDIFSNSREPYTRALLSAVPVLGSMSGTGLPARFPITDIQTGDVTPAAETKDTVARADKPVLEARNLTKRFDVHSGLLSRLTGRVHAVENVSFKLHAGETLSLVGESGCGKSTTGRAVMRLIEPDSGEVLIDGENVLGYDGRSMRKLRQSVQMIFQDPFASLNPRMSVGEAIAEPYLEHKLGTRREARDMVADILEKVGLTPDMAKRYPHEFSGGQRQRICIARALALDPKVIIADESVSALDVSIKAQVINLMLDLQETMNIAFLFISHDMAVVERVSHQVAVMYLGEIVEIGPRDAVFSNPQHPYTRKLMQAVPIPDPARLGMKRGGQADELKSPIRPLDYATNAQSYSEISPGHFCLN</sequence>
<keyword evidence="11" id="KW-0472">Membrane</keyword>
<evidence type="ECO:0000256" key="4">
    <source>
        <dbReference type="ARBA" id="ARBA00022475"/>
    </source>
</evidence>
<feature type="domain" description="ABC transporter" evidence="17">
    <location>
        <begin position="310"/>
        <end position="560"/>
    </location>
</feature>
<dbReference type="Gene3D" id="3.40.50.300">
    <property type="entry name" value="P-loop containing nucleotide triphosphate hydrolases"/>
    <property type="match status" value="2"/>
</dbReference>
<protein>
    <recommendedName>
        <fullName evidence="15">Glutathione import ATP-binding protein GsiA</fullName>
        <ecNumber evidence="14">7.4.2.10</ecNumber>
    </recommendedName>
</protein>
<evidence type="ECO:0000256" key="15">
    <source>
        <dbReference type="ARBA" id="ARBA00041187"/>
    </source>
</evidence>
<organism evidence="18 19">
    <name type="scientific">Martelella endophytica</name>
    <dbReference type="NCBI Taxonomy" id="1486262"/>
    <lineage>
        <taxon>Bacteria</taxon>
        <taxon>Pseudomonadati</taxon>
        <taxon>Pseudomonadota</taxon>
        <taxon>Alphaproteobacteria</taxon>
        <taxon>Hyphomicrobiales</taxon>
        <taxon>Aurantimonadaceae</taxon>
        <taxon>Martelella</taxon>
    </lineage>
</organism>
<dbReference type="HOGENOM" id="CLU_000604_86_3_5"/>
<dbReference type="InterPro" id="IPR027417">
    <property type="entry name" value="P-loop_NTPase"/>
</dbReference>
<evidence type="ECO:0000256" key="11">
    <source>
        <dbReference type="ARBA" id="ARBA00023136"/>
    </source>
</evidence>
<keyword evidence="4" id="KW-1003">Cell membrane</keyword>
<dbReference type="PANTHER" id="PTHR43776">
    <property type="entry name" value="TRANSPORT ATP-BINDING PROTEIN"/>
    <property type="match status" value="1"/>
</dbReference>
<feature type="domain" description="ABC transporter" evidence="17">
    <location>
        <begin position="14"/>
        <end position="264"/>
    </location>
</feature>
<comment type="subcellular location">
    <subcellularLocation>
        <location evidence="1">Cell inner membrane</location>
        <topology evidence="1">Peripheral membrane protein</topology>
    </subcellularLocation>
</comment>